<reference evidence="2 3" key="1">
    <citation type="submission" date="2020-08" db="EMBL/GenBank/DDBJ databases">
        <title>Genomic Encyclopedia of Type Strains, Phase IV (KMG-V): Genome sequencing to study the core and pangenomes of soil and plant-associated prokaryotes.</title>
        <authorList>
            <person name="Whitman W."/>
        </authorList>
    </citation>
    <scope>NUCLEOTIDE SEQUENCE [LARGE SCALE GENOMIC DNA]</scope>
    <source>
        <strain evidence="2 3">SEMIA 4060</strain>
    </source>
</reference>
<dbReference type="AlphaFoldDB" id="A0A7X0MEB8"/>
<dbReference type="EMBL" id="JACHBG010000016">
    <property type="protein sequence ID" value="MBB6487792.1"/>
    <property type="molecule type" value="Genomic_DNA"/>
</dbReference>
<protein>
    <submittedName>
        <fullName evidence="2">Transposase-like protein</fullName>
    </submittedName>
</protein>
<dbReference type="PANTHER" id="PTHR35528">
    <property type="entry name" value="BLL1675 PROTEIN"/>
    <property type="match status" value="1"/>
</dbReference>
<dbReference type="Proteomes" id="UP000565576">
    <property type="component" value="Unassembled WGS sequence"/>
</dbReference>
<feature type="domain" description="DDE" evidence="1">
    <location>
        <begin position="1"/>
        <end position="126"/>
    </location>
</feature>
<dbReference type="InterPro" id="IPR032874">
    <property type="entry name" value="DDE_dom"/>
</dbReference>
<dbReference type="PANTHER" id="PTHR35528:SF3">
    <property type="entry name" value="BLL1675 PROTEIN"/>
    <property type="match status" value="1"/>
</dbReference>
<proteinExistence type="predicted"/>
<dbReference type="Pfam" id="PF13610">
    <property type="entry name" value="DDE_Tnp_IS240"/>
    <property type="match status" value="1"/>
</dbReference>
<evidence type="ECO:0000313" key="3">
    <source>
        <dbReference type="Proteomes" id="UP000565576"/>
    </source>
</evidence>
<comment type="caution">
    <text evidence="2">The sequence shown here is derived from an EMBL/GenBank/DDBJ whole genome shotgun (WGS) entry which is preliminary data.</text>
</comment>
<accession>A0A7X0MEB8</accession>
<gene>
    <name evidence="2" type="ORF">GGD46_005102</name>
</gene>
<name>A0A7X0MEB8_9HYPH</name>
<evidence type="ECO:0000259" key="1">
    <source>
        <dbReference type="Pfam" id="PF13610"/>
    </source>
</evidence>
<organism evidence="2 3">
    <name type="scientific">Rhizobium lusitanum</name>
    <dbReference type="NCBI Taxonomy" id="293958"/>
    <lineage>
        <taxon>Bacteria</taxon>
        <taxon>Pseudomonadati</taxon>
        <taxon>Pseudomonadota</taxon>
        <taxon>Alphaproteobacteria</taxon>
        <taxon>Hyphomicrobiales</taxon>
        <taxon>Rhizobiaceae</taxon>
        <taxon>Rhizobium/Agrobacterium group</taxon>
        <taxon>Rhizobium</taxon>
    </lineage>
</organism>
<sequence length="131" mass="14464">MKVGGQWTYLYRAVDKFGNLSPMRNAKAAKRSPGKALNGLKGWEKPTVINTDKAPPYSIAIADLKAEGKCPGELVHRQVKYSNNVVEADHGKLKQLIMPVRGFKTLKSAYATIKDFEVMQALRKGQAAFSI</sequence>
<evidence type="ECO:0000313" key="2">
    <source>
        <dbReference type="EMBL" id="MBB6487792.1"/>
    </source>
</evidence>
<dbReference type="InterPro" id="IPR052183">
    <property type="entry name" value="IS_Transposase"/>
</dbReference>